<dbReference type="InterPro" id="IPR029055">
    <property type="entry name" value="Ntn_hydrolases_N"/>
</dbReference>
<dbReference type="CDD" id="cd01991">
    <property type="entry name" value="Asn_synthase_B_C"/>
    <property type="match status" value="1"/>
</dbReference>
<dbReference type="Pfam" id="PF00733">
    <property type="entry name" value="Asn_synthase"/>
    <property type="match status" value="1"/>
</dbReference>
<dbReference type="EMBL" id="BAABHJ010000027">
    <property type="protein sequence ID" value="GAA4614748.1"/>
    <property type="molecule type" value="Genomic_DNA"/>
</dbReference>
<evidence type="ECO:0000256" key="2">
    <source>
        <dbReference type="ARBA" id="ARBA00005752"/>
    </source>
</evidence>
<dbReference type="PIRSF" id="PIRSF001589">
    <property type="entry name" value="Asn_synthetase_glu-h"/>
    <property type="match status" value="1"/>
</dbReference>
<dbReference type="InterPro" id="IPR051786">
    <property type="entry name" value="ASN_synthetase/amidase"/>
</dbReference>
<feature type="domain" description="Glutamine amidotransferase type-2" evidence="9">
    <location>
        <begin position="2"/>
        <end position="217"/>
    </location>
</feature>
<dbReference type="EC" id="6.3.5.4" evidence="3"/>
<comment type="catalytic activity">
    <reaction evidence="8">
        <text>L-aspartate + L-glutamine + ATP + H2O = L-asparagine + L-glutamate + AMP + diphosphate + H(+)</text>
        <dbReference type="Rhea" id="RHEA:12228"/>
        <dbReference type="ChEBI" id="CHEBI:15377"/>
        <dbReference type="ChEBI" id="CHEBI:15378"/>
        <dbReference type="ChEBI" id="CHEBI:29985"/>
        <dbReference type="ChEBI" id="CHEBI:29991"/>
        <dbReference type="ChEBI" id="CHEBI:30616"/>
        <dbReference type="ChEBI" id="CHEBI:33019"/>
        <dbReference type="ChEBI" id="CHEBI:58048"/>
        <dbReference type="ChEBI" id="CHEBI:58359"/>
        <dbReference type="ChEBI" id="CHEBI:456215"/>
        <dbReference type="EC" id="6.3.5.4"/>
    </reaction>
</comment>
<proteinExistence type="inferred from homology"/>
<keyword evidence="6" id="KW-0061">Asparagine biosynthesis</keyword>
<keyword evidence="11" id="KW-1185">Reference proteome</keyword>
<comment type="similarity">
    <text evidence="2">Belongs to the asparagine synthetase family.</text>
</comment>
<evidence type="ECO:0000256" key="1">
    <source>
        <dbReference type="ARBA" id="ARBA00005187"/>
    </source>
</evidence>
<gene>
    <name evidence="10" type="primary">asnB_5</name>
    <name evidence="10" type="ORF">GCM10023195_64540</name>
</gene>
<evidence type="ECO:0000256" key="6">
    <source>
        <dbReference type="ARBA" id="ARBA00022888"/>
    </source>
</evidence>
<dbReference type="NCBIfam" id="TIGR01536">
    <property type="entry name" value="asn_synth_AEB"/>
    <property type="match status" value="1"/>
</dbReference>
<evidence type="ECO:0000256" key="4">
    <source>
        <dbReference type="ARBA" id="ARBA00022741"/>
    </source>
</evidence>
<accession>A0ABP8TUT9</accession>
<reference evidence="11" key="1">
    <citation type="journal article" date="2019" name="Int. J. Syst. Evol. Microbiol.">
        <title>The Global Catalogue of Microorganisms (GCM) 10K type strain sequencing project: providing services to taxonomists for standard genome sequencing and annotation.</title>
        <authorList>
            <consortium name="The Broad Institute Genomics Platform"/>
            <consortium name="The Broad Institute Genome Sequencing Center for Infectious Disease"/>
            <person name="Wu L."/>
            <person name="Ma J."/>
        </authorList>
    </citation>
    <scope>NUCLEOTIDE SEQUENCE [LARGE SCALE GENOMIC DNA]</scope>
    <source>
        <strain evidence="11">JCM 17938</strain>
    </source>
</reference>
<evidence type="ECO:0000313" key="11">
    <source>
        <dbReference type="Proteomes" id="UP001500212"/>
    </source>
</evidence>
<dbReference type="Pfam" id="PF13537">
    <property type="entry name" value="GATase_7"/>
    <property type="match status" value="1"/>
</dbReference>
<dbReference type="CDD" id="cd00712">
    <property type="entry name" value="AsnB"/>
    <property type="match status" value="1"/>
</dbReference>
<keyword evidence="5" id="KW-0067">ATP-binding</keyword>
<protein>
    <recommendedName>
        <fullName evidence="3">asparagine synthase (glutamine-hydrolyzing)</fullName>
        <ecNumber evidence="3">6.3.5.4</ecNumber>
    </recommendedName>
</protein>
<comment type="caution">
    <text evidence="10">The sequence shown here is derived from an EMBL/GenBank/DDBJ whole genome shotgun (WGS) entry which is preliminary data.</text>
</comment>
<keyword evidence="4" id="KW-0547">Nucleotide-binding</keyword>
<dbReference type="Gene3D" id="3.40.50.620">
    <property type="entry name" value="HUPs"/>
    <property type="match status" value="1"/>
</dbReference>
<keyword evidence="7" id="KW-0315">Glutamine amidotransferase</keyword>
<dbReference type="PROSITE" id="PS51278">
    <property type="entry name" value="GATASE_TYPE_2"/>
    <property type="match status" value="1"/>
</dbReference>
<evidence type="ECO:0000259" key="9">
    <source>
        <dbReference type="PROSITE" id="PS51278"/>
    </source>
</evidence>
<dbReference type="PANTHER" id="PTHR43284">
    <property type="entry name" value="ASPARAGINE SYNTHETASE (GLUTAMINE-HYDROLYZING)"/>
    <property type="match status" value="1"/>
</dbReference>
<evidence type="ECO:0000256" key="3">
    <source>
        <dbReference type="ARBA" id="ARBA00012737"/>
    </source>
</evidence>
<dbReference type="InterPro" id="IPR033738">
    <property type="entry name" value="AsnB_N"/>
</dbReference>
<keyword evidence="6" id="KW-0028">Amino-acid biosynthesis</keyword>
<sequence length="605" mass="66787">MCGVVGWLDFSRDLTRERDVLAAMVETMRDRGPDGAGEWIGPHIALGQRRLAVIDIDGGGQPMAATAGPRRRPVVLVHSGEVYNFGELRAELAGLGHEFTTRSDTEVVLRGYLQWGASVAERLDGMFGFAIWDSTREELLLVRDRLGVKPLYYVPLPDGVLFASEPKGLFANPLFRPEVDEQMLPILLNPKLALPGETPLRGLHEVKPGHVVRIGRDGCREYPYWQLVSREHTDDLPTTVSSIRELLEDVVLRHLVADVPVGSLLSGGLDSSVLTALAARAHGGPLNSFAVQFAGDGTDFRPTALRPEQDAPYARLTAEHLGTDHHDVVLDPAAVAGGMDAPLRARDLPTLGQFDSSAYLLFKAVREQVTVALSGEAADELFGGYPWFHNPEMIWRQTFPWLGDAPRLADCLAPDVRARTKPHEAERDRYATLRAKVPRLSGEDGLDARMREVLFFSLHGPLAYLLDAADRMSMAVGLEVRVPFCDHRLLEYVWNVPWSMKVVDGREKSLLRMAAGDLVPAKVRTRPKSGYPAMHDPAHDAEVRRAVQALPNDTSSPLYGLLDGDRVREIATGTDNTVTHVSGAHVLVPLLEVDRWMRAYRVGLR</sequence>
<dbReference type="InterPro" id="IPR014729">
    <property type="entry name" value="Rossmann-like_a/b/a_fold"/>
</dbReference>
<evidence type="ECO:0000256" key="8">
    <source>
        <dbReference type="ARBA" id="ARBA00048741"/>
    </source>
</evidence>
<dbReference type="SUPFAM" id="SSF56235">
    <property type="entry name" value="N-terminal nucleophile aminohydrolases (Ntn hydrolases)"/>
    <property type="match status" value="1"/>
</dbReference>
<organism evidence="10 11">
    <name type="scientific">Actinoallomurus liliacearum</name>
    <dbReference type="NCBI Taxonomy" id="1080073"/>
    <lineage>
        <taxon>Bacteria</taxon>
        <taxon>Bacillati</taxon>
        <taxon>Actinomycetota</taxon>
        <taxon>Actinomycetes</taxon>
        <taxon>Streptosporangiales</taxon>
        <taxon>Thermomonosporaceae</taxon>
        <taxon>Actinoallomurus</taxon>
    </lineage>
</organism>
<dbReference type="Proteomes" id="UP001500212">
    <property type="component" value="Unassembled WGS sequence"/>
</dbReference>
<name>A0ABP8TUT9_9ACTN</name>
<dbReference type="InterPro" id="IPR017932">
    <property type="entry name" value="GATase_2_dom"/>
</dbReference>
<evidence type="ECO:0000256" key="5">
    <source>
        <dbReference type="ARBA" id="ARBA00022840"/>
    </source>
</evidence>
<dbReference type="Gene3D" id="3.60.20.10">
    <property type="entry name" value="Glutamine Phosphoribosylpyrophosphate, subunit 1, domain 1"/>
    <property type="match status" value="1"/>
</dbReference>
<dbReference type="InterPro" id="IPR006426">
    <property type="entry name" value="Asn_synth_AEB"/>
</dbReference>
<evidence type="ECO:0000256" key="7">
    <source>
        <dbReference type="ARBA" id="ARBA00022962"/>
    </source>
</evidence>
<comment type="pathway">
    <text evidence="1">Amino-acid biosynthesis; L-asparagine biosynthesis; L-asparagine from L-aspartate (L-Gln route): step 1/1.</text>
</comment>
<dbReference type="SUPFAM" id="SSF52402">
    <property type="entry name" value="Adenine nucleotide alpha hydrolases-like"/>
    <property type="match status" value="1"/>
</dbReference>
<evidence type="ECO:0000313" key="10">
    <source>
        <dbReference type="EMBL" id="GAA4614748.1"/>
    </source>
</evidence>
<dbReference type="PANTHER" id="PTHR43284:SF1">
    <property type="entry name" value="ASPARAGINE SYNTHETASE"/>
    <property type="match status" value="1"/>
</dbReference>
<dbReference type="InterPro" id="IPR001962">
    <property type="entry name" value="Asn_synthase"/>
</dbReference>
<dbReference type="RefSeq" id="WP_345363099.1">
    <property type="nucleotide sequence ID" value="NZ_BAABHJ010000027.1"/>
</dbReference>